<evidence type="ECO:0000256" key="4">
    <source>
        <dbReference type="ARBA" id="ARBA00023163"/>
    </source>
</evidence>
<keyword evidence="2" id="KW-0805">Transcription regulation</keyword>
<dbReference type="GO" id="GO:0003677">
    <property type="term" value="F:DNA binding"/>
    <property type="evidence" value="ECO:0007669"/>
    <property type="project" value="UniProtKB-KW"/>
</dbReference>
<dbReference type="FunFam" id="1.10.10.10:FF:000001">
    <property type="entry name" value="LysR family transcriptional regulator"/>
    <property type="match status" value="1"/>
</dbReference>
<keyword evidence="3" id="KW-0238">DNA-binding</keyword>
<evidence type="ECO:0000259" key="5">
    <source>
        <dbReference type="PROSITE" id="PS50931"/>
    </source>
</evidence>
<comment type="similarity">
    <text evidence="1">Belongs to the LysR transcriptional regulatory family.</text>
</comment>
<sequence>MKTPHSPANLALIDPVLLRAFVAVADSGSFTRAAAATHLTQSTVSQQLRRLEQQLGYPLLDRSGRYAQTTPEGERLLTYARQILALMREAGGRTQEAFTPLRLGVPEDFAGEVLTQVLAELQRQEPTLQLELTSGLSQGLYEAFRDGKLDIVLVKQRLGASRGVACWPEPVCWFDSRSHSLAEKRPLPLVAFPNGGLYRSEMIQLLDEAGIEWQMVQVSNSLSQVKAAVAAGIGVSLLPKRLLTDAHIQQQETLPPPLPMELVLHAAPSLNHMGKRLIQDLVARCNDLMVT</sequence>
<dbReference type="Pfam" id="PF00126">
    <property type="entry name" value="HTH_1"/>
    <property type="match status" value="1"/>
</dbReference>
<dbReference type="InterPro" id="IPR000847">
    <property type="entry name" value="LysR_HTH_N"/>
</dbReference>
<dbReference type="AlphaFoldDB" id="A0A7T8INF4"/>
<dbReference type="EMBL" id="CP032664">
    <property type="protein sequence ID" value="QQO82504.1"/>
    <property type="molecule type" value="Genomic_DNA"/>
</dbReference>
<evidence type="ECO:0000256" key="1">
    <source>
        <dbReference type="ARBA" id="ARBA00009437"/>
    </source>
</evidence>
<dbReference type="Gene3D" id="3.40.190.10">
    <property type="entry name" value="Periplasmic binding protein-like II"/>
    <property type="match status" value="2"/>
</dbReference>
<evidence type="ECO:0000256" key="3">
    <source>
        <dbReference type="ARBA" id="ARBA00023125"/>
    </source>
</evidence>
<evidence type="ECO:0000313" key="6">
    <source>
        <dbReference type="EMBL" id="QQO82504.1"/>
    </source>
</evidence>
<dbReference type="PANTHER" id="PTHR30579">
    <property type="entry name" value="TRANSCRIPTIONAL REGULATOR"/>
    <property type="match status" value="1"/>
</dbReference>
<dbReference type="InterPro" id="IPR005119">
    <property type="entry name" value="LysR_subst-bd"/>
</dbReference>
<dbReference type="PROSITE" id="PS50931">
    <property type="entry name" value="HTH_LYSR"/>
    <property type="match status" value="1"/>
</dbReference>
<organism evidence="6">
    <name type="scientific">Shewanella algae</name>
    <dbReference type="NCBI Taxonomy" id="38313"/>
    <lineage>
        <taxon>Bacteria</taxon>
        <taxon>Pseudomonadati</taxon>
        <taxon>Pseudomonadota</taxon>
        <taxon>Gammaproteobacteria</taxon>
        <taxon>Alteromonadales</taxon>
        <taxon>Shewanellaceae</taxon>
        <taxon>Shewanella</taxon>
    </lineage>
</organism>
<dbReference type="PANTHER" id="PTHR30579:SF7">
    <property type="entry name" value="HTH-TYPE TRANSCRIPTIONAL REGULATOR LRHA-RELATED"/>
    <property type="match status" value="1"/>
</dbReference>
<keyword evidence="4" id="KW-0804">Transcription</keyword>
<accession>A0A7T8INF4</accession>
<reference evidence="6" key="1">
    <citation type="submission" date="2018-09" db="EMBL/GenBank/DDBJ databases">
        <title>Genome sequencing and analysis.</title>
        <authorList>
            <person name="Huang Y.-T."/>
        </authorList>
    </citation>
    <scope>NUCLEOTIDE SEQUENCE</scope>
    <source>
        <strain evidence="6">HIDE</strain>
    </source>
</reference>
<dbReference type="GO" id="GO:0003700">
    <property type="term" value="F:DNA-binding transcription factor activity"/>
    <property type="evidence" value="ECO:0007669"/>
    <property type="project" value="InterPro"/>
</dbReference>
<dbReference type="CDD" id="cd05466">
    <property type="entry name" value="PBP2_LTTR_substrate"/>
    <property type="match status" value="1"/>
</dbReference>
<evidence type="ECO:0000256" key="2">
    <source>
        <dbReference type="ARBA" id="ARBA00023015"/>
    </source>
</evidence>
<feature type="domain" description="HTH lysR-type" evidence="5">
    <location>
        <begin position="13"/>
        <end position="70"/>
    </location>
</feature>
<protein>
    <submittedName>
        <fullName evidence="6">LysR family transcriptional regulator</fullName>
    </submittedName>
</protein>
<dbReference type="Gene3D" id="1.10.10.10">
    <property type="entry name" value="Winged helix-like DNA-binding domain superfamily/Winged helix DNA-binding domain"/>
    <property type="match status" value="1"/>
</dbReference>
<dbReference type="RefSeq" id="WP_208192813.1">
    <property type="nucleotide sequence ID" value="NZ_CP032664.1"/>
</dbReference>
<dbReference type="SUPFAM" id="SSF53850">
    <property type="entry name" value="Periplasmic binding protein-like II"/>
    <property type="match status" value="1"/>
</dbReference>
<dbReference type="Pfam" id="PF03466">
    <property type="entry name" value="LysR_substrate"/>
    <property type="match status" value="1"/>
</dbReference>
<name>A0A7T8INF4_9GAMM</name>
<dbReference type="InterPro" id="IPR036388">
    <property type="entry name" value="WH-like_DNA-bd_sf"/>
</dbReference>
<gene>
    <name evidence="6" type="ORF">D7032_04130</name>
</gene>
<proteinExistence type="inferred from homology"/>
<dbReference type="InterPro" id="IPR050176">
    <property type="entry name" value="LTTR"/>
</dbReference>
<dbReference type="InterPro" id="IPR036390">
    <property type="entry name" value="WH_DNA-bd_sf"/>
</dbReference>
<dbReference type="SUPFAM" id="SSF46785">
    <property type="entry name" value="Winged helix' DNA-binding domain"/>
    <property type="match status" value="1"/>
</dbReference>
<dbReference type="PRINTS" id="PR00039">
    <property type="entry name" value="HTHLYSR"/>
</dbReference>